<protein>
    <submittedName>
        <fullName evidence="2">Uncharacterized protein</fullName>
    </submittedName>
</protein>
<dbReference type="Proteomes" id="UP000187203">
    <property type="component" value="Unassembled WGS sequence"/>
</dbReference>
<dbReference type="EMBL" id="AWUE01003598">
    <property type="protein sequence ID" value="OMP13668.1"/>
    <property type="molecule type" value="Genomic_DNA"/>
</dbReference>
<feature type="non-terminal residue" evidence="2">
    <location>
        <position position="1"/>
    </location>
</feature>
<evidence type="ECO:0000313" key="3">
    <source>
        <dbReference type="Proteomes" id="UP000187203"/>
    </source>
</evidence>
<keyword evidence="3" id="KW-1185">Reference proteome</keyword>
<sequence length="100" mass="9758">PADADSRVAAGQRRSGGADGDGDRAGCAAHQPGNRYAYAAVRSPSGDAGIYPAAYRLGAAGGAGGQSADDPAGARAAGYGDWRLLDAVNRHHHATGAGGA</sequence>
<evidence type="ECO:0000256" key="1">
    <source>
        <dbReference type="SAM" id="MobiDB-lite"/>
    </source>
</evidence>
<feature type="region of interest" description="Disordered" evidence="1">
    <location>
        <begin position="1"/>
        <end position="29"/>
    </location>
</feature>
<feature type="non-terminal residue" evidence="2">
    <location>
        <position position="100"/>
    </location>
</feature>
<organism evidence="2 3">
    <name type="scientific">Corchorus olitorius</name>
    <dbReference type="NCBI Taxonomy" id="93759"/>
    <lineage>
        <taxon>Eukaryota</taxon>
        <taxon>Viridiplantae</taxon>
        <taxon>Streptophyta</taxon>
        <taxon>Embryophyta</taxon>
        <taxon>Tracheophyta</taxon>
        <taxon>Spermatophyta</taxon>
        <taxon>Magnoliopsida</taxon>
        <taxon>eudicotyledons</taxon>
        <taxon>Gunneridae</taxon>
        <taxon>Pentapetalae</taxon>
        <taxon>rosids</taxon>
        <taxon>malvids</taxon>
        <taxon>Malvales</taxon>
        <taxon>Malvaceae</taxon>
        <taxon>Grewioideae</taxon>
        <taxon>Apeibeae</taxon>
        <taxon>Corchorus</taxon>
    </lineage>
</organism>
<name>A0A1R3L306_9ROSI</name>
<accession>A0A1R3L306</accession>
<comment type="caution">
    <text evidence="2">The sequence shown here is derived from an EMBL/GenBank/DDBJ whole genome shotgun (WGS) entry which is preliminary data.</text>
</comment>
<proteinExistence type="predicted"/>
<gene>
    <name evidence="2" type="ORF">COLO4_01184</name>
</gene>
<reference evidence="3" key="1">
    <citation type="submission" date="2013-09" db="EMBL/GenBank/DDBJ databases">
        <title>Corchorus olitorius genome sequencing.</title>
        <authorList>
            <person name="Alam M."/>
            <person name="Haque M.S."/>
            <person name="Islam M.S."/>
            <person name="Emdad E.M."/>
            <person name="Islam M.M."/>
            <person name="Ahmed B."/>
            <person name="Halim A."/>
            <person name="Hossen Q.M.M."/>
            <person name="Hossain M.Z."/>
            <person name="Ahmed R."/>
            <person name="Khan M.M."/>
            <person name="Islam R."/>
            <person name="Rashid M.M."/>
            <person name="Khan S.A."/>
            <person name="Rahman M.S."/>
            <person name="Alam M."/>
            <person name="Yahiya A.S."/>
            <person name="Khan M.S."/>
            <person name="Azam M.S."/>
            <person name="Haque T."/>
            <person name="Lashkar M.Z.H."/>
            <person name="Akhand A.I."/>
            <person name="Morshed G."/>
            <person name="Roy S."/>
            <person name="Uddin K.S."/>
            <person name="Rabeya T."/>
            <person name="Hossain A.S."/>
            <person name="Chowdhury A."/>
            <person name="Snigdha A.R."/>
            <person name="Mortoza M.S."/>
            <person name="Matin S.A."/>
            <person name="Hoque S.M.E."/>
            <person name="Islam M.K."/>
            <person name="Roy D.K."/>
            <person name="Haider R."/>
            <person name="Moosa M.M."/>
            <person name="Elias S.M."/>
            <person name="Hasan A.M."/>
            <person name="Jahan S."/>
            <person name="Shafiuddin M."/>
            <person name="Mahmood N."/>
            <person name="Shommy N.S."/>
        </authorList>
    </citation>
    <scope>NUCLEOTIDE SEQUENCE [LARGE SCALE GENOMIC DNA]</scope>
    <source>
        <strain evidence="3">cv. O-4</strain>
    </source>
</reference>
<evidence type="ECO:0000313" key="2">
    <source>
        <dbReference type="EMBL" id="OMP13668.1"/>
    </source>
</evidence>
<dbReference type="AlphaFoldDB" id="A0A1R3L306"/>